<dbReference type="Pfam" id="PF18759">
    <property type="entry name" value="Plavaka"/>
    <property type="match status" value="1"/>
</dbReference>
<protein>
    <submittedName>
        <fullName evidence="2">Uncharacterized protein</fullName>
    </submittedName>
</protein>
<reference evidence="2" key="1">
    <citation type="submission" date="2020-05" db="EMBL/GenBank/DDBJ databases">
        <title>Mycena genomes resolve the evolution of fungal bioluminescence.</title>
        <authorList>
            <person name="Tsai I.J."/>
        </authorList>
    </citation>
    <scope>NUCLEOTIDE SEQUENCE</scope>
    <source>
        <strain evidence="2">CCC161011</strain>
    </source>
</reference>
<feature type="compositionally biased region" description="Acidic residues" evidence="1">
    <location>
        <begin position="305"/>
        <end position="314"/>
    </location>
</feature>
<dbReference type="OrthoDB" id="3199698at2759"/>
<name>A0A8H6Z2T0_9AGAR</name>
<comment type="caution">
    <text evidence="2">The sequence shown here is derived from an EMBL/GenBank/DDBJ whole genome shotgun (WGS) entry which is preliminary data.</text>
</comment>
<keyword evidence="3" id="KW-1185">Reference proteome</keyword>
<accession>A0A8H6Z2T0</accession>
<evidence type="ECO:0000313" key="2">
    <source>
        <dbReference type="EMBL" id="KAF7371565.1"/>
    </source>
</evidence>
<sequence length="362" mass="40616">MLGADKTTVSVATRYIEYHPVYAFVGNIRNNVRRAYLNGVVVIAFLAIPKTERKYDNDAAFRTFKRQLYHASLSAILSTLKPGMTTPVIRRCPDGHFRRVIYGLGPFIADYPEQVLLAGTVQNWCPKCTALPSDLDGPSGHRSHDHTDTPMAAFSPRILWDEYEIDADIVPFTYDFPRADTHELLSSDLLHQVIKGTFKDHLVSWVANYLNVVHTPAEANSILDEIDRSISMNIARSFAPLVFATGSLFHVSIPWSINTQISSSLARLVAPLDKVVAARTDFVERKMLDPSRMPPPSSDKHQGDADEDDDGGEIDDQRVEGNVILAHRRVVEWHLASNLFKVPRSFEKSRTFIALVINNKCC</sequence>
<evidence type="ECO:0000313" key="3">
    <source>
        <dbReference type="Proteomes" id="UP000620124"/>
    </source>
</evidence>
<feature type="region of interest" description="Disordered" evidence="1">
    <location>
        <begin position="287"/>
        <end position="314"/>
    </location>
</feature>
<dbReference type="InterPro" id="IPR041078">
    <property type="entry name" value="Plavaka"/>
</dbReference>
<gene>
    <name evidence="2" type="ORF">MVEN_00011800</name>
</gene>
<organism evidence="2 3">
    <name type="scientific">Mycena venus</name>
    <dbReference type="NCBI Taxonomy" id="2733690"/>
    <lineage>
        <taxon>Eukaryota</taxon>
        <taxon>Fungi</taxon>
        <taxon>Dikarya</taxon>
        <taxon>Basidiomycota</taxon>
        <taxon>Agaricomycotina</taxon>
        <taxon>Agaricomycetes</taxon>
        <taxon>Agaricomycetidae</taxon>
        <taxon>Agaricales</taxon>
        <taxon>Marasmiineae</taxon>
        <taxon>Mycenaceae</taxon>
        <taxon>Mycena</taxon>
    </lineage>
</organism>
<dbReference type="EMBL" id="JACAZI010000001">
    <property type="protein sequence ID" value="KAF7371565.1"/>
    <property type="molecule type" value="Genomic_DNA"/>
</dbReference>
<dbReference type="Proteomes" id="UP000620124">
    <property type="component" value="Unassembled WGS sequence"/>
</dbReference>
<dbReference type="AlphaFoldDB" id="A0A8H6Z2T0"/>
<proteinExistence type="predicted"/>
<evidence type="ECO:0000256" key="1">
    <source>
        <dbReference type="SAM" id="MobiDB-lite"/>
    </source>
</evidence>